<feature type="binding site" evidence="23">
    <location>
        <begin position="510"/>
        <end position="514"/>
    </location>
    <ligand>
        <name>substrate</name>
    </ligand>
</feature>
<dbReference type="Gene3D" id="2.60.40.1730">
    <property type="entry name" value="tricorn interacting facor f3 domain"/>
    <property type="match status" value="1"/>
</dbReference>
<feature type="site" description="Transition state stabilizer" evidence="25">
    <location>
        <position position="632"/>
    </location>
</feature>
<evidence type="ECO:0000256" key="14">
    <source>
        <dbReference type="ARBA" id="ARBA00022833"/>
    </source>
</evidence>
<dbReference type="CDD" id="cd09601">
    <property type="entry name" value="M1_APN-Q_like"/>
    <property type="match status" value="1"/>
</dbReference>
<feature type="binding site" evidence="24">
    <location>
        <position position="569"/>
    </location>
    <ligand>
        <name>Zn(2+)</name>
        <dbReference type="ChEBI" id="CHEBI:29105"/>
        <note>catalytic</note>
    </ligand>
</feature>
<keyword evidence="20" id="KW-1015">Disulfide bond</keyword>
<keyword evidence="18" id="KW-0482">Metalloprotease</keyword>
<dbReference type="InterPro" id="IPR014782">
    <property type="entry name" value="Peptidase_M1_dom"/>
</dbReference>
<evidence type="ECO:0000256" key="27">
    <source>
        <dbReference type="SAM" id="Phobius"/>
    </source>
</evidence>
<feature type="domain" description="Aminopeptidase N-like N-terminal" evidence="30">
    <location>
        <begin position="233"/>
        <end position="432"/>
    </location>
</feature>
<evidence type="ECO:0000256" key="13">
    <source>
        <dbReference type="ARBA" id="ARBA00022801"/>
    </source>
</evidence>
<dbReference type="EMBL" id="CADEPI010000069">
    <property type="protein sequence ID" value="CAB3372171.1"/>
    <property type="molecule type" value="Genomic_DNA"/>
</dbReference>
<evidence type="ECO:0000256" key="2">
    <source>
        <dbReference type="ARBA" id="ARBA00004401"/>
    </source>
</evidence>
<evidence type="ECO:0000256" key="26">
    <source>
        <dbReference type="SAM" id="Coils"/>
    </source>
</evidence>
<dbReference type="GO" id="GO:0005737">
    <property type="term" value="C:cytoplasm"/>
    <property type="evidence" value="ECO:0007669"/>
    <property type="project" value="TreeGrafter"/>
</dbReference>
<dbReference type="OrthoDB" id="510539at2759"/>
<evidence type="ECO:0000256" key="21">
    <source>
        <dbReference type="ARBA" id="ARBA00023180"/>
    </source>
</evidence>
<feature type="coiled-coil region" evidence="26">
    <location>
        <begin position="44"/>
        <end position="167"/>
    </location>
</feature>
<evidence type="ECO:0000313" key="31">
    <source>
        <dbReference type="EMBL" id="CAB3372171.1"/>
    </source>
</evidence>
<dbReference type="GO" id="GO:0005886">
    <property type="term" value="C:plasma membrane"/>
    <property type="evidence" value="ECO:0007669"/>
    <property type="project" value="UniProtKB-SubCell"/>
</dbReference>
<keyword evidence="26" id="KW-0175">Coiled coil</keyword>
<evidence type="ECO:0000259" key="29">
    <source>
        <dbReference type="Pfam" id="PF11838"/>
    </source>
</evidence>
<evidence type="ECO:0000256" key="8">
    <source>
        <dbReference type="ARBA" id="ARBA00022475"/>
    </source>
</evidence>
<evidence type="ECO:0000256" key="7">
    <source>
        <dbReference type="ARBA" id="ARBA00022438"/>
    </source>
</evidence>
<protein>
    <recommendedName>
        <fullName evidence="6">glutamyl aminopeptidase</fullName>
        <ecNumber evidence="6">3.4.11.7</ecNumber>
    </recommendedName>
</protein>
<evidence type="ECO:0000256" key="25">
    <source>
        <dbReference type="PIRSR" id="PIRSR634016-4"/>
    </source>
</evidence>
<dbReference type="Gene3D" id="1.10.390.10">
    <property type="entry name" value="Neutral Protease Domain 2"/>
    <property type="match status" value="1"/>
</dbReference>
<sequence length="1101" mass="125173">MPPISNLQVHEVVNNELIIKLRQTEIRLKQMQSFEAKNESHIALSVAEIQKLQLENSILRLQNMSVNGQLKGLSSSLALSNATCQRLQEEVLSLRLSLEKANQLRLNAQRDVNELKSKFEVAMQVQVVCLKGEDQARGQLNAALKELEAMKEELANQNQRENDKSVQQDCSGSTMSFKKHYLKYVVGGIVIFGLAVAVIVLAVEVARLSDELNNKNPEEPWKTNYRLPEQLIPDYYVVNIHPNMETSKFTGSMFLYVDINDGSLNYLPIHQKGLTITNPTIASVDKINGRVLRNIEVASYLEVPENEFFVILPKEALSPGKYKVSLEFSGSLDQPELVGIYSSEYAVSQSGSEEKRKLVTSKFEPTYARRAFPCLDEPDKKATFKISLVKPKFENDKWSALSNMNVDSTRPGPGENEETVTFKFTEKMSTYLAVFIVSEFTHEEATAQNSNGQPFPVRVYGREFPDLTESKLTYPLDVAKNVVEYYINFFGIDYPLPKLDLIGIPDFVSGAMENWGLITFRETNLLVDEKNDAISNIQQVGSVISHEIAHMWFGNLVTMKWWDDLWLNEGFASFMEYKALDKYKPEYKMLDQFLVSDLQPVLALDAQLSSHPIIQPVAHPDQITEIFDTITYSKGCSVIRMLEGILGEKVFQTGVSEYLKTFKYSNAVTQDLWKSLTAAASTAGLGIDVATVMDTWTLQMGFPLINVSYDATSKIATVKQSRFFGSPNAKKSASAAKESPFNYAWEVPLTYFTYDDQVNAKKQWLKKDQQSVDIPIDTPNFKFNSRQIGFYRVNYDVETWKKLINTLNDKTITYSTDRSSLIDDVFSLADGQYVEYSLALDLLLYVKIEEDYVPWSTAASKLLKLLPFMRDRPAELNFKKLAKDLVAERYDALTWNAEADEQHLTKRLRSTILNLACSCDNADCLAGAAEPFKIWIADENAKGDVNVRQQMYNFGMQSEGHKDTNWETVWARYLKEKDPQEKLKLMTSLTHVSSTYHLNLYLERAKNESYVRGQDYFSVLQYMSDNPLGSSIVWNFVRDQWQYLVDRFTLNSRSLGRLIPRITQNFNTQTRLDEMKAFFAKYPDAGAGASARAQALEKPPV</sequence>
<evidence type="ECO:0000256" key="19">
    <source>
        <dbReference type="ARBA" id="ARBA00023136"/>
    </source>
</evidence>
<keyword evidence="19 27" id="KW-0472">Membrane</keyword>
<dbReference type="Pfam" id="PF11838">
    <property type="entry name" value="ERAP1_C"/>
    <property type="match status" value="1"/>
</dbReference>
<dbReference type="InterPro" id="IPR050344">
    <property type="entry name" value="Peptidase_M1_aminopeptidases"/>
</dbReference>
<dbReference type="GO" id="GO:0005615">
    <property type="term" value="C:extracellular space"/>
    <property type="evidence" value="ECO:0007669"/>
    <property type="project" value="TreeGrafter"/>
</dbReference>
<keyword evidence="21" id="KW-0325">Glycoprotein</keyword>
<dbReference type="PANTHER" id="PTHR11533:SF276">
    <property type="entry name" value="GLUTAMYL AMINOPEPTIDASE"/>
    <property type="match status" value="1"/>
</dbReference>
<feature type="binding site" evidence="24">
    <location>
        <position position="546"/>
    </location>
    <ligand>
        <name>Zn(2+)</name>
        <dbReference type="ChEBI" id="CHEBI:29105"/>
        <note>catalytic</note>
    </ligand>
</feature>
<feature type="active site" description="Proton acceptor" evidence="22">
    <location>
        <position position="547"/>
    </location>
</feature>
<dbReference type="Pfam" id="PF17900">
    <property type="entry name" value="Peptidase_M1_N"/>
    <property type="match status" value="1"/>
</dbReference>
<accession>A0A8S1CWL0</accession>
<comment type="subcellular location">
    <subcellularLocation>
        <location evidence="3">Cell membrane</location>
        <topology evidence="3">Lipid-anchor</topology>
        <topology evidence="3">GPI-anchor</topology>
    </subcellularLocation>
    <subcellularLocation>
        <location evidence="2">Cell membrane</location>
        <topology evidence="2">Single-pass type II membrane protein</topology>
    </subcellularLocation>
</comment>
<evidence type="ECO:0000256" key="11">
    <source>
        <dbReference type="ARBA" id="ARBA00022692"/>
    </source>
</evidence>
<comment type="similarity">
    <text evidence="4">Belongs to the peptidase M1 family.</text>
</comment>
<dbReference type="InterPro" id="IPR042097">
    <property type="entry name" value="Aminopeptidase_N-like_N_sf"/>
</dbReference>
<dbReference type="InterPro" id="IPR001930">
    <property type="entry name" value="Peptidase_M1"/>
</dbReference>
<evidence type="ECO:0000256" key="10">
    <source>
        <dbReference type="ARBA" id="ARBA00022670"/>
    </source>
</evidence>
<dbReference type="SUPFAM" id="SSF63737">
    <property type="entry name" value="Leukotriene A4 hydrolase N-terminal domain"/>
    <property type="match status" value="1"/>
</dbReference>
<proteinExistence type="inferred from homology"/>
<keyword evidence="16" id="KW-0735">Signal-anchor</keyword>
<dbReference type="EC" id="3.4.11.7" evidence="6"/>
<dbReference type="Pfam" id="PF01433">
    <property type="entry name" value="Peptidase_M1"/>
    <property type="match status" value="1"/>
</dbReference>
<organism evidence="31 32">
    <name type="scientific">Cloeon dipterum</name>
    <dbReference type="NCBI Taxonomy" id="197152"/>
    <lineage>
        <taxon>Eukaryota</taxon>
        <taxon>Metazoa</taxon>
        <taxon>Ecdysozoa</taxon>
        <taxon>Arthropoda</taxon>
        <taxon>Hexapoda</taxon>
        <taxon>Insecta</taxon>
        <taxon>Pterygota</taxon>
        <taxon>Palaeoptera</taxon>
        <taxon>Ephemeroptera</taxon>
        <taxon>Pisciforma</taxon>
        <taxon>Baetidae</taxon>
        <taxon>Cloeon</taxon>
    </lineage>
</organism>
<comment type="cofactor">
    <cofactor evidence="24">
        <name>Zn(2+)</name>
        <dbReference type="ChEBI" id="CHEBI:29105"/>
    </cofactor>
    <text evidence="24">Binds 1 zinc ion per subunit.</text>
</comment>
<gene>
    <name evidence="31" type="ORF">CLODIP_2_CD15384</name>
</gene>
<comment type="subunit">
    <text evidence="5">Homodimer; disulfide-linked.</text>
</comment>
<reference evidence="31 32" key="1">
    <citation type="submission" date="2020-04" db="EMBL/GenBank/DDBJ databases">
        <authorList>
            <person name="Alioto T."/>
            <person name="Alioto T."/>
            <person name="Gomez Garrido J."/>
        </authorList>
    </citation>
    <scope>NUCLEOTIDE SEQUENCE [LARGE SCALE GENOMIC DNA]</scope>
</reference>
<dbReference type="GO" id="GO:0004230">
    <property type="term" value="F:glutamyl aminopeptidase activity"/>
    <property type="evidence" value="ECO:0007669"/>
    <property type="project" value="UniProtKB-EC"/>
</dbReference>
<feature type="domain" description="ERAP1-like C-terminal" evidence="29">
    <location>
        <begin position="781"/>
        <end position="1098"/>
    </location>
</feature>
<dbReference type="FunFam" id="1.25.50.20:FF:000001">
    <property type="entry name" value="Aminopeptidase"/>
    <property type="match status" value="1"/>
</dbReference>
<dbReference type="GO" id="GO:0043171">
    <property type="term" value="P:peptide catabolic process"/>
    <property type="evidence" value="ECO:0007669"/>
    <property type="project" value="TreeGrafter"/>
</dbReference>
<dbReference type="GO" id="GO:0008270">
    <property type="term" value="F:zinc ion binding"/>
    <property type="evidence" value="ECO:0007669"/>
    <property type="project" value="InterPro"/>
</dbReference>
<dbReference type="Proteomes" id="UP000494165">
    <property type="component" value="Unassembled WGS sequence"/>
</dbReference>
<evidence type="ECO:0000256" key="23">
    <source>
        <dbReference type="PIRSR" id="PIRSR634016-2"/>
    </source>
</evidence>
<evidence type="ECO:0000256" key="20">
    <source>
        <dbReference type="ARBA" id="ARBA00023157"/>
    </source>
</evidence>
<keyword evidence="13" id="KW-0378">Hydrolase</keyword>
<dbReference type="Gene3D" id="1.25.50.20">
    <property type="match status" value="1"/>
</dbReference>
<dbReference type="PRINTS" id="PR00756">
    <property type="entry name" value="ALADIPTASE"/>
</dbReference>
<keyword evidence="11 27" id="KW-0812">Transmembrane</keyword>
<evidence type="ECO:0000256" key="6">
    <source>
        <dbReference type="ARBA" id="ARBA00012567"/>
    </source>
</evidence>
<keyword evidence="32" id="KW-1185">Reference proteome</keyword>
<dbReference type="InterPro" id="IPR027268">
    <property type="entry name" value="Peptidase_M4/M1_CTD_sf"/>
</dbReference>
<dbReference type="InterPro" id="IPR034016">
    <property type="entry name" value="M1_APN-typ"/>
</dbReference>
<evidence type="ECO:0000256" key="1">
    <source>
        <dbReference type="ARBA" id="ARBA00001703"/>
    </source>
</evidence>
<evidence type="ECO:0000259" key="28">
    <source>
        <dbReference type="Pfam" id="PF01433"/>
    </source>
</evidence>
<evidence type="ECO:0000256" key="17">
    <source>
        <dbReference type="ARBA" id="ARBA00022989"/>
    </source>
</evidence>
<evidence type="ECO:0000256" key="22">
    <source>
        <dbReference type="PIRSR" id="PIRSR634016-1"/>
    </source>
</evidence>
<name>A0A8S1CWL0_9INSE</name>
<evidence type="ECO:0000256" key="15">
    <source>
        <dbReference type="ARBA" id="ARBA00022837"/>
    </source>
</evidence>
<evidence type="ECO:0000256" key="9">
    <source>
        <dbReference type="ARBA" id="ARBA00022622"/>
    </source>
</evidence>
<keyword evidence="12 24" id="KW-0479">Metal-binding</keyword>
<dbReference type="GO" id="GO:0006508">
    <property type="term" value="P:proteolysis"/>
    <property type="evidence" value="ECO:0007669"/>
    <property type="project" value="UniProtKB-KW"/>
</dbReference>
<dbReference type="InterPro" id="IPR045357">
    <property type="entry name" value="Aminopeptidase_N-like_N"/>
</dbReference>
<comment type="catalytic activity">
    <reaction evidence="1">
        <text>Release of N-terminal glutamate (and to a lesser extent aspartate) from a peptide.</text>
        <dbReference type="EC" id="3.4.11.7"/>
    </reaction>
</comment>
<keyword evidence="9" id="KW-0336">GPI-anchor</keyword>
<comment type="caution">
    <text evidence="31">The sequence shown here is derived from an EMBL/GenBank/DDBJ whole genome shotgun (WGS) entry which is preliminary data.</text>
</comment>
<evidence type="ECO:0000256" key="4">
    <source>
        <dbReference type="ARBA" id="ARBA00010136"/>
    </source>
</evidence>
<evidence type="ECO:0000259" key="30">
    <source>
        <dbReference type="Pfam" id="PF17900"/>
    </source>
</evidence>
<evidence type="ECO:0000256" key="24">
    <source>
        <dbReference type="PIRSR" id="PIRSR634016-3"/>
    </source>
</evidence>
<evidence type="ECO:0000256" key="5">
    <source>
        <dbReference type="ARBA" id="ARBA00011748"/>
    </source>
</evidence>
<dbReference type="Gene3D" id="2.60.40.1910">
    <property type="match status" value="1"/>
</dbReference>
<keyword evidence="8" id="KW-1003">Cell membrane</keyword>
<dbReference type="SUPFAM" id="SSF55486">
    <property type="entry name" value="Metalloproteases ('zincins'), catalytic domain"/>
    <property type="match status" value="1"/>
</dbReference>
<dbReference type="FunFam" id="2.60.40.1910:FF:000006">
    <property type="entry name" value="Aminopeptidase"/>
    <property type="match status" value="1"/>
</dbReference>
<evidence type="ECO:0000313" key="32">
    <source>
        <dbReference type="Proteomes" id="UP000494165"/>
    </source>
</evidence>
<keyword evidence="17 27" id="KW-1133">Transmembrane helix</keyword>
<evidence type="ECO:0000256" key="18">
    <source>
        <dbReference type="ARBA" id="ARBA00023049"/>
    </source>
</evidence>
<keyword evidence="9" id="KW-0449">Lipoprotein</keyword>
<dbReference type="GO" id="GO:0070006">
    <property type="term" value="F:metalloaminopeptidase activity"/>
    <property type="evidence" value="ECO:0007669"/>
    <property type="project" value="TreeGrafter"/>
</dbReference>
<keyword evidence="10" id="KW-0645">Protease</keyword>
<feature type="binding site" evidence="23">
    <location>
        <position position="1053"/>
    </location>
    <ligand>
        <name>substrate</name>
    </ligand>
</feature>
<keyword evidence="14 24" id="KW-0862">Zinc</keyword>
<evidence type="ECO:0000256" key="12">
    <source>
        <dbReference type="ARBA" id="ARBA00022723"/>
    </source>
</evidence>
<dbReference type="GO" id="GO:0042277">
    <property type="term" value="F:peptide binding"/>
    <property type="evidence" value="ECO:0007669"/>
    <property type="project" value="TreeGrafter"/>
</dbReference>
<feature type="domain" description="Peptidase M1 membrane alanine aminopeptidase" evidence="28">
    <location>
        <begin position="474"/>
        <end position="696"/>
    </location>
</feature>
<feature type="binding site" evidence="23">
    <location>
        <position position="364"/>
    </location>
    <ligand>
        <name>substrate</name>
    </ligand>
</feature>
<dbReference type="PANTHER" id="PTHR11533">
    <property type="entry name" value="PROTEASE M1 ZINC METALLOPROTEASE"/>
    <property type="match status" value="1"/>
</dbReference>
<feature type="transmembrane region" description="Helical" evidence="27">
    <location>
        <begin position="181"/>
        <end position="203"/>
    </location>
</feature>
<dbReference type="AlphaFoldDB" id="A0A8S1CWL0"/>
<keyword evidence="7" id="KW-0031">Aminopeptidase</keyword>
<dbReference type="GO" id="GO:0098552">
    <property type="term" value="C:side of membrane"/>
    <property type="evidence" value="ECO:0007669"/>
    <property type="project" value="UniProtKB-KW"/>
</dbReference>
<evidence type="ECO:0000256" key="16">
    <source>
        <dbReference type="ARBA" id="ARBA00022968"/>
    </source>
</evidence>
<feature type="binding site" evidence="24">
    <location>
        <position position="550"/>
    </location>
    <ligand>
        <name>Zn(2+)</name>
        <dbReference type="ChEBI" id="CHEBI:29105"/>
        <note>catalytic</note>
    </ligand>
</feature>
<dbReference type="InterPro" id="IPR024571">
    <property type="entry name" value="ERAP1-like_C_dom"/>
</dbReference>
<keyword evidence="15" id="KW-0106">Calcium</keyword>
<evidence type="ECO:0000256" key="3">
    <source>
        <dbReference type="ARBA" id="ARBA00004609"/>
    </source>
</evidence>
<dbReference type="FunFam" id="1.10.390.10:FF:000016">
    <property type="entry name" value="Glutamyl aminopeptidase"/>
    <property type="match status" value="1"/>
</dbReference>